<keyword evidence="2" id="KW-1185">Reference proteome</keyword>
<protein>
    <submittedName>
        <fullName evidence="1">Lipoprotein, putative</fullName>
    </submittedName>
</protein>
<name>A0A1N7RR20_9BURK</name>
<proteinExistence type="predicted"/>
<sequence>MDSKNILPVALALACLTLTACGWLREGPDASDIDSAVRRALDAANKGGLNALAGNPLPTADRVALVKPDGDCAEQRSTGGSRAFTCNVSIVLRPDETGDEGTTLHAELPFAKDSGGRWQTADIDRSIVVGTAKSLIDQASHALSGQAASKPRNPE</sequence>
<dbReference type="OrthoDB" id="7875798at2"/>
<dbReference type="PROSITE" id="PS51257">
    <property type="entry name" value="PROKAR_LIPOPROTEIN"/>
    <property type="match status" value="1"/>
</dbReference>
<comment type="caution">
    <text evidence="1">The sequence shown here is derived from an EMBL/GenBank/DDBJ whole genome shotgun (WGS) entry which is preliminary data.</text>
</comment>
<dbReference type="Proteomes" id="UP000195569">
    <property type="component" value="Unassembled WGS sequence"/>
</dbReference>
<evidence type="ECO:0000313" key="1">
    <source>
        <dbReference type="EMBL" id="SIT37543.1"/>
    </source>
</evidence>
<evidence type="ECO:0000313" key="2">
    <source>
        <dbReference type="Proteomes" id="UP000195569"/>
    </source>
</evidence>
<dbReference type="AlphaFoldDB" id="A0A1N7RR20"/>
<dbReference type="RefSeq" id="WP_087733239.1">
    <property type="nucleotide sequence ID" value="NZ_CYGY02000012.1"/>
</dbReference>
<reference evidence="1" key="1">
    <citation type="submission" date="2016-12" db="EMBL/GenBank/DDBJ databases">
        <authorList>
            <person name="Moulin L."/>
        </authorList>
    </citation>
    <scope>NUCLEOTIDE SEQUENCE [LARGE SCALE GENOMIC DNA]</scope>
    <source>
        <strain evidence="1">STM 7183</strain>
    </source>
</reference>
<keyword evidence="1" id="KW-0449">Lipoprotein</keyword>
<dbReference type="EMBL" id="CYGY02000012">
    <property type="protein sequence ID" value="SIT37543.1"/>
    <property type="molecule type" value="Genomic_DNA"/>
</dbReference>
<accession>A0A1N7RR20</accession>
<organism evidence="1 2">
    <name type="scientific">Paraburkholderia piptadeniae</name>
    <dbReference type="NCBI Taxonomy" id="1701573"/>
    <lineage>
        <taxon>Bacteria</taxon>
        <taxon>Pseudomonadati</taxon>
        <taxon>Pseudomonadota</taxon>
        <taxon>Betaproteobacteria</taxon>
        <taxon>Burkholderiales</taxon>
        <taxon>Burkholderiaceae</taxon>
        <taxon>Paraburkholderia</taxon>
    </lineage>
</organism>
<gene>
    <name evidence="1" type="ORF">BN2476_120031</name>
</gene>